<protein>
    <submittedName>
        <fullName evidence="1">CRISPR-associated protein, Csd1 family</fullName>
    </submittedName>
</protein>
<dbReference type="InterPro" id="IPR010144">
    <property type="entry name" value="CRISPR-assoc_prot_Csd1-typ"/>
</dbReference>
<evidence type="ECO:0000313" key="1">
    <source>
        <dbReference type="EMBL" id="ADG82737.1"/>
    </source>
</evidence>
<dbReference type="Proteomes" id="UP000002377">
    <property type="component" value="Chromosome"/>
</dbReference>
<accession>D5X817</accession>
<dbReference type="eggNOG" id="ENOG502Z7WH">
    <property type="taxonomic scope" value="Bacteria"/>
</dbReference>
<proteinExistence type="predicted"/>
<evidence type="ECO:0000313" key="2">
    <source>
        <dbReference type="Proteomes" id="UP000002377"/>
    </source>
</evidence>
<name>D5X817_THEPJ</name>
<dbReference type="KEGG" id="tjr:TherJR_1888"/>
<dbReference type="OrthoDB" id="9778918at2"/>
<dbReference type="EMBL" id="CP002028">
    <property type="protein sequence ID" value="ADG82737.1"/>
    <property type="molecule type" value="Genomic_DNA"/>
</dbReference>
<keyword evidence="2" id="KW-1185">Reference proteome</keyword>
<organism evidence="1 2">
    <name type="scientific">Thermincola potens (strain JR)</name>
    <dbReference type="NCBI Taxonomy" id="635013"/>
    <lineage>
        <taxon>Bacteria</taxon>
        <taxon>Bacillati</taxon>
        <taxon>Bacillota</taxon>
        <taxon>Clostridia</taxon>
        <taxon>Eubacteriales</taxon>
        <taxon>Thermincolaceae</taxon>
        <taxon>Thermincola</taxon>
    </lineage>
</organism>
<dbReference type="RefSeq" id="WP_013120747.1">
    <property type="nucleotide sequence ID" value="NC_014152.1"/>
</dbReference>
<dbReference type="HOGENOM" id="CLU_031037_0_0_9"/>
<sequence length="602" mass="67170">MIINSLYQYYERLLEDEGSGVSKPGYSKAKVAYALVLSCKGELVNILDLRVVKGKKLVSREMDVPEQVKRSSGVAANFLCDNCKYVLGLNPEIKKEKTQKDRSRETFQAFVNLHKEILDGMDDQGAEAVLSFLTTWDVTNAANHPKIVENIEGLAEGGNLVFRLEGTEGYIHERQAIINAWDKYRSGQVSEVTGQCMVTGKISPIARLHQSIKGVVGGQSTGTSLVSFNFKASESYGKEQSYNAPVGENVAFGYTTALNYLLSNEKHRIRIGDTTTVFWAECSTDGLEEDLLGALFYPIVQGDSETNERIDDEQSKVRRDPQTVRLLHDIFTKVRAGEPVDEGLVGIDPNVNFFILGLAPNSARLSVRFWHVDRYGNFLDKIGRHYSDLAIIKDFDKAPDFISVSMLLKETAPLGDAKRIPPLLGGVLMRSILTGMPYPQALYNAILSRIRADQRVNYVRAAIIKACLVRSQRFYNKGNEVNVLMALDEQNTNLAYRLGRLFALLEKAQQDANPGLNATIRDRYFGAASATPGSVFPILLRLVQHHLAKAEYGRITDKRIEEVMGGIGSFPSYLNLEEQGLFVLGYYHQRQALYAKNEKKEG</sequence>
<gene>
    <name evidence="1" type="ordered locus">TherJR_1888</name>
</gene>
<reference evidence="1 2" key="1">
    <citation type="submission" date="2010-05" db="EMBL/GenBank/DDBJ databases">
        <title>Complete sequence of Thermincola sp. JR.</title>
        <authorList>
            <consortium name="US DOE Joint Genome Institute"/>
            <person name="Lucas S."/>
            <person name="Copeland A."/>
            <person name="Lapidus A."/>
            <person name="Cheng J.-F."/>
            <person name="Bruce D."/>
            <person name="Goodwin L."/>
            <person name="Pitluck S."/>
            <person name="Chertkov O."/>
            <person name="Detter J.C."/>
            <person name="Han C."/>
            <person name="Tapia R."/>
            <person name="Land M."/>
            <person name="Hauser L."/>
            <person name="Kyrpides N."/>
            <person name="Mikhailova N."/>
            <person name="Hazen T.C."/>
            <person name="Woyke T."/>
        </authorList>
    </citation>
    <scope>NUCLEOTIDE SEQUENCE [LARGE SCALE GENOMIC DNA]</scope>
    <source>
        <strain evidence="1 2">JR</strain>
    </source>
</reference>
<dbReference type="Pfam" id="PF09709">
    <property type="entry name" value="Cas_Csd1"/>
    <property type="match status" value="1"/>
</dbReference>
<dbReference type="CDD" id="cd09757">
    <property type="entry name" value="Cas8c_I-C"/>
    <property type="match status" value="1"/>
</dbReference>
<dbReference type="NCBIfam" id="TIGR01863">
    <property type="entry name" value="cas_Csd1"/>
    <property type="match status" value="1"/>
</dbReference>
<dbReference type="STRING" id="635013.TherJR_1888"/>
<dbReference type="AlphaFoldDB" id="D5X817"/>